<organism evidence="2 3">
    <name type="scientific">Brachionus calyciflorus</name>
    <dbReference type="NCBI Taxonomy" id="104777"/>
    <lineage>
        <taxon>Eukaryota</taxon>
        <taxon>Metazoa</taxon>
        <taxon>Spiralia</taxon>
        <taxon>Gnathifera</taxon>
        <taxon>Rotifera</taxon>
        <taxon>Eurotatoria</taxon>
        <taxon>Monogononta</taxon>
        <taxon>Pseudotrocha</taxon>
        <taxon>Ploima</taxon>
        <taxon>Brachionidae</taxon>
        <taxon>Brachionus</taxon>
    </lineage>
</organism>
<feature type="coiled-coil region" evidence="1">
    <location>
        <begin position="82"/>
        <end position="119"/>
    </location>
</feature>
<name>A0A813X0X6_9BILA</name>
<comment type="caution">
    <text evidence="2">The sequence shown here is derived from an EMBL/GenBank/DDBJ whole genome shotgun (WGS) entry which is preliminary data.</text>
</comment>
<accession>A0A813X0X6</accession>
<keyword evidence="1" id="KW-0175">Coiled coil</keyword>
<dbReference type="AlphaFoldDB" id="A0A813X0X6"/>
<proteinExistence type="predicted"/>
<dbReference type="EMBL" id="CAJNOC010001414">
    <property type="protein sequence ID" value="CAF0862866.1"/>
    <property type="molecule type" value="Genomic_DNA"/>
</dbReference>
<evidence type="ECO:0000313" key="2">
    <source>
        <dbReference type="EMBL" id="CAF0862866.1"/>
    </source>
</evidence>
<evidence type="ECO:0000313" key="3">
    <source>
        <dbReference type="Proteomes" id="UP000663879"/>
    </source>
</evidence>
<gene>
    <name evidence="2" type="ORF">OXX778_LOCUS9527</name>
</gene>
<dbReference type="Proteomes" id="UP000663879">
    <property type="component" value="Unassembled WGS sequence"/>
</dbReference>
<sequence length="468" mass="54906">MINDQVIDTFLQLTGSNEDIKFIFSLPSDLINEFDEKELFLKSFSINNSQRNCPETKYLKSIENKNFEKHAIQIQSYINIGKEKLKEKEDEIIKKIKKILDLKEKLKLISAKLENSLKQIGDKDENKKLRKETDMLQNSNLNYQKLTVETINKLEITKFSNQYDENKSVKFEDLVTELNKNLLLLAESKSKIIKLEIENSDLKIIDGHNELERIKLKNKLKLKNDFNKELKCNYDQIFEKLNEQNELSRLELNNKLALVENQNLLNENRKLDNNIKEFEKENKILSEKNTEFQIFKSVSEKEKKMTQEKLNEKDQNIKINIEKYKLLENQLIISIKEIEDNNAKRIIKLENDFNKIATHSEALKNENQNQFASNCTQKFDCKINDGFMIRDTFFEKEDAKGIISVSYNQTDMNNVKLLGKKRCSGKERTVQSKDVLAHGVMFSSLINVLNNNEHSSILGRFKLQNLKF</sequence>
<reference evidence="2" key="1">
    <citation type="submission" date="2021-02" db="EMBL/GenBank/DDBJ databases">
        <authorList>
            <person name="Nowell W R."/>
        </authorList>
    </citation>
    <scope>NUCLEOTIDE SEQUENCE</scope>
    <source>
        <strain evidence="2">Ploen Becks lab</strain>
    </source>
</reference>
<feature type="coiled-coil region" evidence="1">
    <location>
        <begin position="227"/>
        <end position="288"/>
    </location>
</feature>
<evidence type="ECO:0000256" key="1">
    <source>
        <dbReference type="SAM" id="Coils"/>
    </source>
</evidence>
<keyword evidence="3" id="KW-1185">Reference proteome</keyword>
<protein>
    <submittedName>
        <fullName evidence="2">Uncharacterized protein</fullName>
    </submittedName>
</protein>